<sequence>MPQQSLQRLAIPSSVLPCKLMFGWRSARSFLTQSLWRSAGEISYPDVDLQEACHFLRSIASDSLLRPACLRKTTAVELSFLLGVSERVTDPLSSTFSRHQPHYPLVHYEHPQLRHPERTLRSESSIAQIANRKSQLLASSWCRQRWIIQYANVNIVPLHFKSSGQQRPFFGRKGGGGAMPPSRAKAGNDTEVEEHQVGFGQSEDVLQALN</sequence>
<dbReference type="AlphaFoldDB" id="A0A9N9KWB3"/>
<evidence type="ECO:0000313" key="3">
    <source>
        <dbReference type="Proteomes" id="UP000696280"/>
    </source>
</evidence>
<gene>
    <name evidence="2" type="ORF">HYFRA_00009494</name>
</gene>
<comment type="caution">
    <text evidence="2">The sequence shown here is derived from an EMBL/GenBank/DDBJ whole genome shotgun (WGS) entry which is preliminary data.</text>
</comment>
<dbReference type="Proteomes" id="UP000696280">
    <property type="component" value="Unassembled WGS sequence"/>
</dbReference>
<evidence type="ECO:0000313" key="2">
    <source>
        <dbReference type="EMBL" id="CAG8955540.1"/>
    </source>
</evidence>
<proteinExistence type="predicted"/>
<feature type="region of interest" description="Disordered" evidence="1">
    <location>
        <begin position="169"/>
        <end position="203"/>
    </location>
</feature>
<accession>A0A9N9KWB3</accession>
<keyword evidence="3" id="KW-1185">Reference proteome</keyword>
<organism evidence="2 3">
    <name type="scientific">Hymenoscyphus fraxineus</name>
    <dbReference type="NCBI Taxonomy" id="746836"/>
    <lineage>
        <taxon>Eukaryota</taxon>
        <taxon>Fungi</taxon>
        <taxon>Dikarya</taxon>
        <taxon>Ascomycota</taxon>
        <taxon>Pezizomycotina</taxon>
        <taxon>Leotiomycetes</taxon>
        <taxon>Helotiales</taxon>
        <taxon>Helotiaceae</taxon>
        <taxon>Hymenoscyphus</taxon>
    </lineage>
</organism>
<protein>
    <submittedName>
        <fullName evidence="2">Uncharacterized protein</fullName>
    </submittedName>
</protein>
<name>A0A9N9KWB3_9HELO</name>
<dbReference type="EMBL" id="CAJVRL010000064">
    <property type="protein sequence ID" value="CAG8955540.1"/>
    <property type="molecule type" value="Genomic_DNA"/>
</dbReference>
<evidence type="ECO:0000256" key="1">
    <source>
        <dbReference type="SAM" id="MobiDB-lite"/>
    </source>
</evidence>
<reference evidence="2" key="1">
    <citation type="submission" date="2021-07" db="EMBL/GenBank/DDBJ databases">
        <authorList>
            <person name="Durling M."/>
        </authorList>
    </citation>
    <scope>NUCLEOTIDE SEQUENCE</scope>
</reference>